<keyword evidence="1" id="KW-1015">Disulfide bond</keyword>
<dbReference type="InterPro" id="IPR006026">
    <property type="entry name" value="Peptidase_Metallo"/>
</dbReference>
<sequence length="287" mass="31865">MASKNFLISALVALGLCELALAASFSYSYSAPSVAVGKRLKGYNPKTGVGFAHEYGFGHYYQGDIILRPTLKAKGTRLVLTDDFAIEKWPNATVPYVIKGNFTEPQLAILQAAMDQIAAQSCVRFIPRTTELIYVSFTNADEGCYAYVGRSPFNQYNRVNLQTPECMTSLGTPVHEMLHTIGFFHEFTRDDRDEYVTIDINNLLPEYQDPDFFETNFGKVPPSVATTYGVKYNYGSVMHYSRYAGAADLCCPVLSNLKPYFGDFGSETGLTPRDAQKINAKYCGITV</sequence>
<organism evidence="4 5">
    <name type="scientific">Anopheles atroparvus</name>
    <name type="common">European mosquito</name>
    <dbReference type="NCBI Taxonomy" id="41427"/>
    <lineage>
        <taxon>Eukaryota</taxon>
        <taxon>Metazoa</taxon>
        <taxon>Ecdysozoa</taxon>
        <taxon>Arthropoda</taxon>
        <taxon>Hexapoda</taxon>
        <taxon>Insecta</taxon>
        <taxon>Pterygota</taxon>
        <taxon>Neoptera</taxon>
        <taxon>Endopterygota</taxon>
        <taxon>Diptera</taxon>
        <taxon>Nematocera</taxon>
        <taxon>Culicoidea</taxon>
        <taxon>Culicidae</taxon>
        <taxon>Anophelinae</taxon>
        <taxon>Anopheles</taxon>
    </lineage>
</organism>
<comment type="cofactor">
    <cofactor evidence="1 2">
        <name>Zn(2+)</name>
        <dbReference type="ChEBI" id="CHEBI:29105"/>
    </cofactor>
    <text evidence="1 2">Binds 1 zinc ion per subunit.</text>
</comment>
<feature type="binding site" evidence="1">
    <location>
        <position position="185"/>
    </location>
    <ligand>
        <name>Zn(2+)</name>
        <dbReference type="ChEBI" id="CHEBI:29105"/>
        <note>catalytic</note>
    </ligand>
</feature>
<evidence type="ECO:0000259" key="3">
    <source>
        <dbReference type="PROSITE" id="PS51864"/>
    </source>
</evidence>
<dbReference type="SMART" id="SM00235">
    <property type="entry name" value="ZnMc"/>
    <property type="match status" value="1"/>
</dbReference>
<feature type="active site" evidence="1">
    <location>
        <position position="176"/>
    </location>
</feature>
<dbReference type="CDD" id="cd04280">
    <property type="entry name" value="ZnMc_astacin_like"/>
    <property type="match status" value="1"/>
</dbReference>
<feature type="chain" id="PRO_5042317734" description="Metalloendopeptidase" evidence="2">
    <location>
        <begin position="23"/>
        <end position="287"/>
    </location>
</feature>
<feature type="disulfide bond" evidence="1">
    <location>
        <begin position="144"/>
        <end position="166"/>
    </location>
</feature>
<reference evidence="4" key="1">
    <citation type="submission" date="2024-04" db="UniProtKB">
        <authorList>
            <consortium name="EnsemblMetazoa"/>
        </authorList>
    </citation>
    <scope>IDENTIFICATION</scope>
    <source>
        <strain evidence="4">EBRO</strain>
    </source>
</reference>
<dbReference type="Gene3D" id="3.40.390.10">
    <property type="entry name" value="Collagenase (Catalytic Domain)"/>
    <property type="match status" value="1"/>
</dbReference>
<keyword evidence="1 2" id="KW-0378">Hydrolase</keyword>
<dbReference type="PROSITE" id="PS51864">
    <property type="entry name" value="ASTACIN"/>
    <property type="match status" value="1"/>
</dbReference>
<dbReference type="PANTHER" id="PTHR10127:SF883">
    <property type="entry name" value="ZINC METALLOPROTEINASE NAS-8"/>
    <property type="match status" value="1"/>
</dbReference>
<proteinExistence type="predicted"/>
<keyword evidence="5" id="KW-1185">Reference proteome</keyword>
<keyword evidence="2" id="KW-0732">Signal</keyword>
<dbReference type="SUPFAM" id="SSF55486">
    <property type="entry name" value="Metalloproteases ('zincins'), catalytic domain"/>
    <property type="match status" value="1"/>
</dbReference>
<keyword evidence="1 2" id="KW-0479">Metal-binding</keyword>
<accession>A0AAG5DYF0</accession>
<dbReference type="Proteomes" id="UP000075880">
    <property type="component" value="Unassembled WGS sequence"/>
</dbReference>
<dbReference type="InterPro" id="IPR024079">
    <property type="entry name" value="MetalloPept_cat_dom_sf"/>
</dbReference>
<dbReference type="AlphaFoldDB" id="A0AAG5DYF0"/>
<evidence type="ECO:0000313" key="4">
    <source>
        <dbReference type="EnsemblMetazoa" id="ENSAATROPP015663"/>
    </source>
</evidence>
<feature type="signal peptide" evidence="2">
    <location>
        <begin position="1"/>
        <end position="22"/>
    </location>
</feature>
<keyword evidence="1 2" id="KW-0862">Zinc</keyword>
<dbReference type="GO" id="GO:0004222">
    <property type="term" value="F:metalloendopeptidase activity"/>
    <property type="evidence" value="ECO:0007669"/>
    <property type="project" value="UniProtKB-UniRule"/>
</dbReference>
<comment type="caution">
    <text evidence="1">Lacks conserved residue(s) required for the propagation of feature annotation.</text>
</comment>
<dbReference type="EC" id="3.4.24.-" evidence="2"/>
<evidence type="ECO:0000313" key="5">
    <source>
        <dbReference type="Proteomes" id="UP000075880"/>
    </source>
</evidence>
<evidence type="ECO:0000256" key="2">
    <source>
        <dbReference type="RuleBase" id="RU361183"/>
    </source>
</evidence>
<protein>
    <recommendedName>
        <fullName evidence="2">Metalloendopeptidase</fullName>
        <ecNumber evidence="2">3.4.24.-</ecNumber>
    </recommendedName>
</protein>
<dbReference type="EnsemblMetazoa" id="ENSAATROPT017714">
    <property type="protein sequence ID" value="ENSAATROPP015663"/>
    <property type="gene ID" value="ENSAATROPG014467"/>
</dbReference>
<feature type="binding site" evidence="1">
    <location>
        <position position="179"/>
    </location>
    <ligand>
        <name>Zn(2+)</name>
        <dbReference type="ChEBI" id="CHEBI:29105"/>
        <note>catalytic</note>
    </ligand>
</feature>
<dbReference type="InterPro" id="IPR001506">
    <property type="entry name" value="Peptidase_M12A"/>
</dbReference>
<feature type="binding site" evidence="1">
    <location>
        <position position="175"/>
    </location>
    <ligand>
        <name>Zn(2+)</name>
        <dbReference type="ChEBI" id="CHEBI:29105"/>
        <note>catalytic</note>
    </ligand>
</feature>
<evidence type="ECO:0000256" key="1">
    <source>
        <dbReference type="PROSITE-ProRule" id="PRU01211"/>
    </source>
</evidence>
<dbReference type="Pfam" id="PF01400">
    <property type="entry name" value="Astacin"/>
    <property type="match status" value="1"/>
</dbReference>
<feature type="domain" description="Peptidase M12A" evidence="3">
    <location>
        <begin position="77"/>
        <end position="284"/>
    </location>
</feature>
<keyword evidence="1 2" id="KW-0645">Protease</keyword>
<dbReference type="GO" id="GO:0008270">
    <property type="term" value="F:zinc ion binding"/>
    <property type="evidence" value="ECO:0007669"/>
    <property type="project" value="UniProtKB-UniRule"/>
</dbReference>
<dbReference type="InterPro" id="IPR034035">
    <property type="entry name" value="Astacin-like_dom"/>
</dbReference>
<dbReference type="PANTHER" id="PTHR10127">
    <property type="entry name" value="DISCOIDIN, CUB, EGF, LAMININ , AND ZINC METALLOPROTEASE DOMAIN CONTAINING"/>
    <property type="match status" value="1"/>
</dbReference>
<name>A0AAG5DYF0_ANOAO</name>
<dbReference type="GO" id="GO:0006508">
    <property type="term" value="P:proteolysis"/>
    <property type="evidence" value="ECO:0007669"/>
    <property type="project" value="UniProtKB-KW"/>
</dbReference>
<dbReference type="PRINTS" id="PR00480">
    <property type="entry name" value="ASTACIN"/>
</dbReference>
<keyword evidence="1 2" id="KW-0482">Metalloprotease</keyword>